<organism evidence="1 2">
    <name type="scientific">Sphaerodactylus townsendi</name>
    <dbReference type="NCBI Taxonomy" id="933632"/>
    <lineage>
        <taxon>Eukaryota</taxon>
        <taxon>Metazoa</taxon>
        <taxon>Chordata</taxon>
        <taxon>Craniata</taxon>
        <taxon>Vertebrata</taxon>
        <taxon>Euteleostomi</taxon>
        <taxon>Lepidosauria</taxon>
        <taxon>Squamata</taxon>
        <taxon>Bifurcata</taxon>
        <taxon>Gekkota</taxon>
        <taxon>Sphaerodactylidae</taxon>
        <taxon>Sphaerodactylus</taxon>
    </lineage>
</organism>
<sequence length="1385" mass="157669">MRSTILRQCRWLLGFCLKTHPPWDSSRIPIQGASISCRVPTCLHHDLSTEVFGQDIQLLLLQPLTCPASKQKPVLLGWCARLNSSRWPSHHSGQGGEPVVLLLPASYRPDSPHHHNGKLYNTCISYFSYHPKVHDTHQGLHVASLHTDHGPQDSLSLDLLVEPILVHLFSIHSKWLAITHSTINLFWSLLRVSPRKMAYRLLDVESGFWSTSYSPYVLKNNFSVGLKLTTTGTSETVEDSDSVFVQVGSGSLVAIIAGGNFRTVGFSDQWTLDGSYSYDTEAALPSERITFTCIEALQQFHSSKTELREILLNKSAEIPTTGILELTQMVSGISQITQEAAEVNRKTQLLALRKLKELSKELKRYRDKNLGSRDIEVLSTGIFEGLSNILKASLLDYRNVHKNGVTDTLSITEILAEIILQGKVPGENETVMETSDWTIRFRKDAKWSVPGTFPHRGVCKNCFYSKINQEGHDELPADAEVSTVVFAFHKNPFPWLPFSKDISTTVTGFKMTGTRSDGNIVGVIPDVAEMIMTRKDEGPAIFELNIGHNRKLHKKTGGFSFEVHRNSKEVFIQIVTERKLTFQLFVYLGLNINHPPIASFSGSHNKHTATTGKKSKGHGCAAQDSSIFCLSRSLLKSMFQGNSAEKWNMSIILQSDPFLWDPRVQVVGVRLFTADCLYLDGIQSQWKEGVCDLGPQTSWEKLHCICKAKQRTPRTASPRPRRTSKNDMKFLAGKVSVHPDLKEVPLVRVNNNPVTTVTVLFIFVVYICLAVWTMRKDRADVKSVDHIIVLSDNDPYDQVCYFVTIYTGSRFGAGTTADVFIQLIGHRDASDIHCLRHPEYPVLVRGAVNTFLLTSKNDLGDIYSFRAWHNHGGSSPNWFLSRVKVQNVFTKQSWKFICRKWFALNKDDGLIERSFVATHPTTPLSKMDFFWINLACELAETHLWLSVFAHISTSSLKRLHRLSSCLAMLLCTLLFNIIFFSANKDELVASQQPLYLRSLLTGIHSAFIFFPLQILITVLFKYSQQKPLQQGPFNTQHQGRSAFMSRNLRNWKERLQKWYLAETASKGLGDSFHKSLSRTPDSYGLEQLKRKSWGQAAKKQSNCTVSEGDANIIATEEDMVHDAQAPNNFNNRHEKKDPFPQVTPLNSPIVLSNKNPQIIIPWWYAYVLWTLVLVTSTVSSFFIIFYGLSYDYETSFEWLIASSVSFCESVFLLQTLNVAFFSALRTLYPKYCDNIPWSKRETYLEIKLDNKTMDADEMRELHYELVRLRGTKQYQPLEEDEVALLKKKQKVEQQAFVFIKAVIMSSYEDMKQPVYEEPSEEAEVVKFLCHKIRKIWFLIRCKTPPEHDAELFIRFLYGHSERRNSRHLGLKARKINGRKMVYLVV</sequence>
<keyword evidence="2" id="KW-1185">Reference proteome</keyword>
<evidence type="ECO:0000313" key="2">
    <source>
        <dbReference type="Proteomes" id="UP000827872"/>
    </source>
</evidence>
<gene>
    <name evidence="1" type="ORF">K3G42_012802</name>
</gene>
<reference evidence="1" key="1">
    <citation type="submission" date="2021-08" db="EMBL/GenBank/DDBJ databases">
        <title>The first chromosome-level gecko genome reveals the dynamic sex chromosomes of Neotropical dwarf geckos (Sphaerodactylidae: Sphaerodactylus).</title>
        <authorList>
            <person name="Pinto B.J."/>
            <person name="Keating S.E."/>
            <person name="Gamble T."/>
        </authorList>
    </citation>
    <scope>NUCLEOTIDE SEQUENCE</scope>
    <source>
        <strain evidence="1">TG3544</strain>
    </source>
</reference>
<dbReference type="Proteomes" id="UP000827872">
    <property type="component" value="Linkage Group LG14"/>
</dbReference>
<name>A0ACB8EBW0_9SAUR</name>
<accession>A0ACB8EBW0</accession>
<evidence type="ECO:0000313" key="1">
    <source>
        <dbReference type="EMBL" id="KAH7989676.1"/>
    </source>
</evidence>
<proteinExistence type="predicted"/>
<dbReference type="EMBL" id="CM037627">
    <property type="protein sequence ID" value="KAH7989676.1"/>
    <property type="molecule type" value="Genomic_DNA"/>
</dbReference>
<protein>
    <submittedName>
        <fullName evidence="1">Uncharacterized protein</fullName>
    </submittedName>
</protein>
<comment type="caution">
    <text evidence="1">The sequence shown here is derived from an EMBL/GenBank/DDBJ whole genome shotgun (WGS) entry which is preliminary data.</text>
</comment>